<organism evidence="3 4">
    <name type="scientific">Rhodotorula graminis (strain WP1)</name>
    <dbReference type="NCBI Taxonomy" id="578459"/>
    <lineage>
        <taxon>Eukaryota</taxon>
        <taxon>Fungi</taxon>
        <taxon>Dikarya</taxon>
        <taxon>Basidiomycota</taxon>
        <taxon>Pucciniomycotina</taxon>
        <taxon>Microbotryomycetes</taxon>
        <taxon>Sporidiobolales</taxon>
        <taxon>Sporidiobolaceae</taxon>
        <taxon>Rhodotorula</taxon>
    </lineage>
</organism>
<dbReference type="PANTHER" id="PTHR32470:SF2">
    <property type="entry name" value="NADH DEHYDROGENASE [UBIQUINONE] 1 ALPHA SUBCOMPLEX ASSEMBLY FACTOR 2"/>
    <property type="match status" value="1"/>
</dbReference>
<dbReference type="OrthoDB" id="10255576at2759"/>
<evidence type="ECO:0000313" key="3">
    <source>
        <dbReference type="EMBL" id="KPV75586.1"/>
    </source>
</evidence>
<dbReference type="Pfam" id="PF05071">
    <property type="entry name" value="NDUFA12"/>
    <property type="match status" value="1"/>
</dbReference>
<name>A0A194S852_RHOGW</name>
<proteinExistence type="inferred from homology"/>
<comment type="similarity">
    <text evidence="1">Belongs to the complex I NDUFA12 subunit family.</text>
</comment>
<dbReference type="STRING" id="578459.A0A194S852"/>
<dbReference type="GeneID" id="28977338"/>
<accession>A0A194S852</accession>
<dbReference type="EMBL" id="KQ474078">
    <property type="protein sequence ID" value="KPV75586.1"/>
    <property type="molecule type" value="Genomic_DNA"/>
</dbReference>
<dbReference type="GO" id="GO:0032981">
    <property type="term" value="P:mitochondrial respiratory chain complex I assembly"/>
    <property type="evidence" value="ECO:0007669"/>
    <property type="project" value="TreeGrafter"/>
</dbReference>
<evidence type="ECO:0000313" key="4">
    <source>
        <dbReference type="Proteomes" id="UP000053890"/>
    </source>
</evidence>
<dbReference type="OMA" id="PEYPHEW"/>
<feature type="non-terminal residue" evidence="3">
    <location>
        <position position="1"/>
    </location>
</feature>
<evidence type="ECO:0008006" key="5">
    <source>
        <dbReference type="Google" id="ProtNLM"/>
    </source>
</evidence>
<reference evidence="3 4" key="1">
    <citation type="journal article" date="2015" name="Front. Microbiol.">
        <title>Genome sequence of the plant growth promoting endophytic yeast Rhodotorula graminis WP1.</title>
        <authorList>
            <person name="Firrincieli A."/>
            <person name="Otillar R."/>
            <person name="Salamov A."/>
            <person name="Schmutz J."/>
            <person name="Khan Z."/>
            <person name="Redman R.S."/>
            <person name="Fleck N.D."/>
            <person name="Lindquist E."/>
            <person name="Grigoriev I.V."/>
            <person name="Doty S.L."/>
        </authorList>
    </citation>
    <scope>NUCLEOTIDE SEQUENCE [LARGE SCALE GENOMIC DNA]</scope>
    <source>
        <strain evidence="3 4">WP1</strain>
    </source>
</reference>
<dbReference type="GO" id="GO:0045271">
    <property type="term" value="C:respiratory chain complex I"/>
    <property type="evidence" value="ECO:0007669"/>
    <property type="project" value="InterPro"/>
</dbReference>
<dbReference type="InterPro" id="IPR052618">
    <property type="entry name" value="ComplexI_NDUFA12"/>
</dbReference>
<sequence>MSLLRSAARRLGFGKYRYWKGTDLEGNQFFERPHPEYPHEWRKNKRYIEYAETRPLSDYNYQTIPVQWSSWLRRTRREPPSFEELETDLRRQLRLRDNVARLEAAYADEKLRLGAAQEGARLAAPQRPVRGEGAAVASAAARDTATVAGHEVDGLPLEDGGVDAPAGRRASRIARQLDGVQHPAPTPASAAARAGGVASAEGLPLRDGGVDLEAGKRAPVVARELREGAERVEPSAGAAVAGQEGQLSAEELAKRRRDEDHAAALRRREEFAKQNPAPLKGNPGDSREPQGWAPTAPARRR</sequence>
<dbReference type="PANTHER" id="PTHR32470">
    <property type="entry name" value="ADH DEHYDROGENASE [UBIQUINONE] 1 ALPHA SUBCOMPLEX ASSEMBLY FACTOR 2"/>
    <property type="match status" value="1"/>
</dbReference>
<keyword evidence="4" id="KW-1185">Reference proteome</keyword>
<evidence type="ECO:0000256" key="1">
    <source>
        <dbReference type="ARBA" id="ARBA00007355"/>
    </source>
</evidence>
<dbReference type="AlphaFoldDB" id="A0A194S852"/>
<gene>
    <name evidence="3" type="ORF">RHOBADRAFT_53549</name>
</gene>
<dbReference type="RefSeq" id="XP_018271635.1">
    <property type="nucleotide sequence ID" value="XM_018416890.1"/>
</dbReference>
<dbReference type="GO" id="GO:0005739">
    <property type="term" value="C:mitochondrion"/>
    <property type="evidence" value="ECO:0007669"/>
    <property type="project" value="TreeGrafter"/>
</dbReference>
<dbReference type="InterPro" id="IPR007763">
    <property type="entry name" value="NDUFA12"/>
</dbReference>
<feature type="region of interest" description="Disordered" evidence="2">
    <location>
        <begin position="228"/>
        <end position="301"/>
    </location>
</feature>
<dbReference type="Proteomes" id="UP000053890">
    <property type="component" value="Unassembled WGS sequence"/>
</dbReference>
<feature type="compositionally biased region" description="Basic and acidic residues" evidence="2">
    <location>
        <begin position="251"/>
        <end position="272"/>
    </location>
</feature>
<protein>
    <recommendedName>
        <fullName evidence="5">NADH dehydrogenase [ubiquinone] 1 alpha subcomplex subunit</fullName>
    </recommendedName>
</protein>
<evidence type="ECO:0000256" key="2">
    <source>
        <dbReference type="SAM" id="MobiDB-lite"/>
    </source>
</evidence>